<evidence type="ECO:0000313" key="2">
    <source>
        <dbReference type="Proteomes" id="UP000798488"/>
    </source>
</evidence>
<dbReference type="OrthoDB" id="1441420at2"/>
<protein>
    <submittedName>
        <fullName evidence="1">Uncharacterized protein</fullName>
    </submittedName>
</protein>
<name>A0A9D2WSD6_9FIRM</name>
<gene>
    <name evidence="1" type="ORF">SPSYN_01878</name>
</gene>
<comment type="caution">
    <text evidence="1">The sequence shown here is derived from an EMBL/GenBank/DDBJ whole genome shotgun (WGS) entry which is preliminary data.</text>
</comment>
<keyword evidence="2" id="KW-1185">Reference proteome</keyword>
<sequence length="104" mass="11609">MARVANYSILFYGGAEGFQKNRAQIQLSDESGNTIALLRFYDPNAVIESDFVDGDIIRMHLPACMLQTVIDVLRNEKPINVYYIKGRGFLGTTNEPVGESECMS</sequence>
<accession>A0A9D2WSD6</accession>
<evidence type="ECO:0000313" key="1">
    <source>
        <dbReference type="EMBL" id="KAF1085732.1"/>
    </source>
</evidence>
<dbReference type="Proteomes" id="UP000798488">
    <property type="component" value="Unassembled WGS sequence"/>
</dbReference>
<dbReference type="EMBL" id="LSRS01000003">
    <property type="protein sequence ID" value="KAF1085732.1"/>
    <property type="molecule type" value="Genomic_DNA"/>
</dbReference>
<dbReference type="RefSeq" id="WP_161822165.1">
    <property type="nucleotide sequence ID" value="NZ_LSRS01000003.1"/>
</dbReference>
<reference evidence="1" key="1">
    <citation type="submission" date="2016-02" db="EMBL/GenBank/DDBJ databases">
        <title>Draft Genome Sequence of Sporotomaculum syntrophicum Strain FB, a Syntrophic Benzoate Degrader.</title>
        <authorList>
            <person name="Nobu M.K."/>
            <person name="Narihiro T."/>
            <person name="Qiu Y.-L."/>
            <person name="Ohashi A."/>
            <person name="Liu W.-T."/>
            <person name="Yuji S."/>
        </authorList>
    </citation>
    <scope>NUCLEOTIDE SEQUENCE</scope>
    <source>
        <strain evidence="1">FB</strain>
    </source>
</reference>
<organism evidence="1 2">
    <name type="scientific">Sporotomaculum syntrophicum</name>
    <dbReference type="NCBI Taxonomy" id="182264"/>
    <lineage>
        <taxon>Bacteria</taxon>
        <taxon>Bacillati</taxon>
        <taxon>Bacillota</taxon>
        <taxon>Clostridia</taxon>
        <taxon>Eubacteriales</taxon>
        <taxon>Desulfallaceae</taxon>
        <taxon>Sporotomaculum</taxon>
    </lineage>
</organism>
<proteinExistence type="predicted"/>
<dbReference type="AlphaFoldDB" id="A0A9D2WSD6"/>